<name>A0A342RZ61_9FLOR</name>
<keyword evidence="1" id="KW-0496">Mitochondrion</keyword>
<dbReference type="AlphaFoldDB" id="A0A342RZ61"/>
<dbReference type="GeneID" id="29071938"/>
<proteinExistence type="predicted"/>
<dbReference type="RefSeq" id="YP_009295523.1">
    <property type="nucleotide sequence ID" value="NC_031166.1"/>
</dbReference>
<dbReference type="EMBL" id="KX525587">
    <property type="protein sequence ID" value="AOL58007.1"/>
    <property type="molecule type" value="Genomic_DNA"/>
</dbReference>
<protein>
    <submittedName>
        <fullName evidence="1">Protein translocase TatA</fullName>
    </submittedName>
</protein>
<organism evidence="1">
    <name type="scientific">Mastocarpus papillatus</name>
    <dbReference type="NCBI Taxonomy" id="31436"/>
    <lineage>
        <taxon>Eukaryota</taxon>
        <taxon>Rhodophyta</taxon>
        <taxon>Florideophyceae</taxon>
        <taxon>Rhodymeniophycidae</taxon>
        <taxon>Gigartinales</taxon>
        <taxon>Phyllophoraceae</taxon>
        <taxon>Mastocarpus</taxon>
    </lineage>
</organism>
<evidence type="ECO:0000313" key="1">
    <source>
        <dbReference type="EMBL" id="AOL58007.1"/>
    </source>
</evidence>
<accession>A0A342RZ61</accession>
<sequence length="50" mass="5916">MRISIFQLILIIALFLILFSIKFKNLPGYLKSIYPFLKQKEKNSPKNKNC</sequence>
<gene>
    <name evidence="1" type="primary">tatA</name>
</gene>
<geneLocation type="mitochondrion" evidence="1"/>
<reference evidence="1" key="1">
    <citation type="journal article" date="2016" name="Mitochondrial DNA Part B Resour">
        <title>Organellar genome analysis of the heteromorphic red alga Mastocarpus papillatus (Phyllophoraceae, Rhodophyta).</title>
        <authorList>
            <person name="Hughey J.R."/>
            <person name="Mumford T.F."/>
            <person name="Navarrete-Fernandez T.M."/>
            <person name="Huber S.R."/>
            <person name="Freese J.M."/>
            <person name="Murray E.M.C."/>
            <person name="Sissini M.N."/>
            <person name="Gentilhomme A."/>
        </authorList>
    </citation>
    <scope>NUCLEOTIDE SEQUENCE</scope>
</reference>